<dbReference type="AlphaFoldDB" id="A0AAV5L4P8"/>
<dbReference type="EMBL" id="BPVZ01000094">
    <property type="protein sequence ID" value="GKV32099.1"/>
    <property type="molecule type" value="Genomic_DNA"/>
</dbReference>
<accession>A0AAV5L4P8</accession>
<dbReference type="Pfam" id="PF25980">
    <property type="entry name" value="NERD_plant"/>
    <property type="match status" value="1"/>
</dbReference>
<name>A0AAV5L4P8_9ROSI</name>
<dbReference type="Gene3D" id="3.30.40.10">
    <property type="entry name" value="Zinc/RING finger domain, C3HC4 (zinc finger)"/>
    <property type="match status" value="1"/>
</dbReference>
<dbReference type="InterPro" id="IPR003121">
    <property type="entry name" value="SWIB_MDM2_domain"/>
</dbReference>
<protein>
    <submittedName>
        <fullName evidence="6">Uncharacterized protein</fullName>
    </submittedName>
</protein>
<evidence type="ECO:0000256" key="2">
    <source>
        <dbReference type="ARBA" id="ARBA00022771"/>
    </source>
</evidence>
<dbReference type="PROSITE" id="PS51360">
    <property type="entry name" value="PLUS3"/>
    <property type="match status" value="1"/>
</dbReference>
<evidence type="ECO:0000313" key="7">
    <source>
        <dbReference type="Proteomes" id="UP001054252"/>
    </source>
</evidence>
<dbReference type="GO" id="GO:0003677">
    <property type="term" value="F:DNA binding"/>
    <property type="evidence" value="ECO:0007669"/>
    <property type="project" value="InterPro"/>
</dbReference>
<keyword evidence="1" id="KW-0479">Metal-binding</keyword>
<dbReference type="InterPro" id="IPR058668">
    <property type="entry name" value="NERD_dom"/>
</dbReference>
<dbReference type="SMART" id="SM00249">
    <property type="entry name" value="PHD"/>
    <property type="match status" value="1"/>
</dbReference>
<proteinExistence type="predicted"/>
<dbReference type="SMART" id="SM00719">
    <property type="entry name" value="Plus3"/>
    <property type="match status" value="1"/>
</dbReference>
<dbReference type="PANTHER" id="PTHR46851">
    <property type="entry name" value="OS01G0884500 PROTEIN"/>
    <property type="match status" value="1"/>
</dbReference>
<dbReference type="InterPro" id="IPR036128">
    <property type="entry name" value="Plus3-like_sf"/>
</dbReference>
<dbReference type="Gene3D" id="1.10.245.10">
    <property type="entry name" value="SWIB/MDM2 domain"/>
    <property type="match status" value="1"/>
</dbReference>
<dbReference type="Pfam" id="PF03126">
    <property type="entry name" value="Plus-3"/>
    <property type="match status" value="1"/>
</dbReference>
<dbReference type="SUPFAM" id="SSF47592">
    <property type="entry name" value="SWIB/MDM2 domain"/>
    <property type="match status" value="1"/>
</dbReference>
<dbReference type="InterPro" id="IPR011011">
    <property type="entry name" value="Znf_FYVE_PHD"/>
</dbReference>
<dbReference type="Pfam" id="PF02201">
    <property type="entry name" value="SWIB"/>
    <property type="match status" value="1"/>
</dbReference>
<sequence length="550" mass="63345">MERKNKRKKEEIAEDYCFVCKEGGLLMLCDYDCCLKVYHPNCVGKDNSILETKERWFCGRHYCYRCGKPAKFRCFACPFAICRKCPHDLEFALARGRHGFCDHCLKLALLIEDRKDVDSDGDMVDFNAEDSYEFLFKGYWEIMKLKDGITSEHVHSAYSLLKNGKNKKCGSSFNQSCGRDDVELLGTEDESQESESDFEDLCYGGPKQVYKRKKTKGKLTTKGKLSTEKEFVGWASKSLLEFLSSIGKETTEELSQHDVTTMIIEYCKEHKLFHPEKKKKVICDKTLRSLLRRQAVNKNSIYKLLTPHFAENLTQVGDLLGSSPEEDTDNASVLCKRQRKLSLDGKPVVKEAALNLRQGCFASIVTKNIKLVYLKKSLVEKLAVQLDTFENKMLGSFVRIKSDPYDYLQKNSHLLEQVTGIKKTPVKDGLDLILLQLSNVPKDVPLCKLSDDDFTEDECDDLCQRVKNGLLKVPTVVEFEQKVRSLHEDITKHWIEKELVRLQNLINRANEKGWRREYPLTMSYKHYNNHLFLVLSKLIQMTGKVRKPSL</sequence>
<keyword evidence="3" id="KW-0862">Zinc</keyword>
<dbReference type="SUPFAM" id="SSF159042">
    <property type="entry name" value="Plus3-like"/>
    <property type="match status" value="1"/>
</dbReference>
<dbReference type="InterPro" id="IPR045894">
    <property type="entry name" value="At5g08430-like"/>
</dbReference>
<evidence type="ECO:0000256" key="1">
    <source>
        <dbReference type="ARBA" id="ARBA00022723"/>
    </source>
</evidence>
<dbReference type="CDD" id="cd10567">
    <property type="entry name" value="SWIB-MDM2_like"/>
    <property type="match status" value="1"/>
</dbReference>
<reference evidence="6 7" key="1">
    <citation type="journal article" date="2021" name="Commun. Biol.">
        <title>The genome of Shorea leprosula (Dipterocarpaceae) highlights the ecological relevance of drought in aseasonal tropical rainforests.</title>
        <authorList>
            <person name="Ng K.K.S."/>
            <person name="Kobayashi M.J."/>
            <person name="Fawcett J.A."/>
            <person name="Hatakeyama M."/>
            <person name="Paape T."/>
            <person name="Ng C.H."/>
            <person name="Ang C.C."/>
            <person name="Tnah L.H."/>
            <person name="Lee C.T."/>
            <person name="Nishiyama T."/>
            <person name="Sese J."/>
            <person name="O'Brien M.J."/>
            <person name="Copetti D."/>
            <person name="Mohd Noor M.I."/>
            <person name="Ong R.C."/>
            <person name="Putra M."/>
            <person name="Sireger I.Z."/>
            <person name="Indrioko S."/>
            <person name="Kosugi Y."/>
            <person name="Izuno A."/>
            <person name="Isagi Y."/>
            <person name="Lee S.L."/>
            <person name="Shimizu K.K."/>
        </authorList>
    </citation>
    <scope>NUCLEOTIDE SEQUENCE [LARGE SCALE GENOMIC DNA]</scope>
    <source>
        <strain evidence="6">214</strain>
    </source>
</reference>
<organism evidence="6 7">
    <name type="scientific">Rubroshorea leprosula</name>
    <dbReference type="NCBI Taxonomy" id="152421"/>
    <lineage>
        <taxon>Eukaryota</taxon>
        <taxon>Viridiplantae</taxon>
        <taxon>Streptophyta</taxon>
        <taxon>Embryophyta</taxon>
        <taxon>Tracheophyta</taxon>
        <taxon>Spermatophyta</taxon>
        <taxon>Magnoliopsida</taxon>
        <taxon>eudicotyledons</taxon>
        <taxon>Gunneridae</taxon>
        <taxon>Pentapetalae</taxon>
        <taxon>rosids</taxon>
        <taxon>malvids</taxon>
        <taxon>Malvales</taxon>
        <taxon>Dipterocarpaceae</taxon>
        <taxon>Rubroshorea</taxon>
    </lineage>
</organism>
<dbReference type="CDD" id="cd15568">
    <property type="entry name" value="PHD5_NSD"/>
    <property type="match status" value="1"/>
</dbReference>
<dbReference type="Proteomes" id="UP001054252">
    <property type="component" value="Unassembled WGS sequence"/>
</dbReference>
<dbReference type="PANTHER" id="PTHR46851:SF23">
    <property type="entry name" value="SWIB_MDM2 DOMAIN-CONTAINING PROTEIN"/>
    <property type="match status" value="1"/>
</dbReference>
<dbReference type="InterPro" id="IPR004343">
    <property type="entry name" value="Plus-3_dom"/>
</dbReference>
<comment type="caution">
    <text evidence="6">The sequence shown here is derived from an EMBL/GenBank/DDBJ whole genome shotgun (WGS) entry which is preliminary data.</text>
</comment>
<feature type="domain" description="Plus3" evidence="4">
    <location>
        <begin position="363"/>
        <end position="491"/>
    </location>
</feature>
<feature type="domain" description="DM2" evidence="5">
    <location>
        <begin position="228"/>
        <end position="311"/>
    </location>
</feature>
<dbReference type="InterPro" id="IPR036885">
    <property type="entry name" value="SWIB_MDM2_dom_sf"/>
</dbReference>
<dbReference type="InterPro" id="IPR013083">
    <property type="entry name" value="Znf_RING/FYVE/PHD"/>
</dbReference>
<evidence type="ECO:0000259" key="4">
    <source>
        <dbReference type="PROSITE" id="PS51360"/>
    </source>
</evidence>
<gene>
    <name evidence="6" type="ORF">SLEP1_g40727</name>
</gene>
<keyword evidence="2" id="KW-0863">Zinc-finger</keyword>
<evidence type="ECO:0000259" key="5">
    <source>
        <dbReference type="PROSITE" id="PS51925"/>
    </source>
</evidence>
<dbReference type="PROSITE" id="PS51925">
    <property type="entry name" value="SWIB_MDM2"/>
    <property type="match status" value="1"/>
</dbReference>
<dbReference type="SUPFAM" id="SSF57903">
    <property type="entry name" value="FYVE/PHD zinc finger"/>
    <property type="match status" value="1"/>
</dbReference>
<evidence type="ECO:0000313" key="6">
    <source>
        <dbReference type="EMBL" id="GKV32099.1"/>
    </source>
</evidence>
<evidence type="ECO:0000256" key="3">
    <source>
        <dbReference type="ARBA" id="ARBA00022833"/>
    </source>
</evidence>
<dbReference type="Gene3D" id="3.90.70.200">
    <property type="entry name" value="Plus-3 domain"/>
    <property type="match status" value="1"/>
</dbReference>
<dbReference type="InterPro" id="IPR001965">
    <property type="entry name" value="Znf_PHD"/>
</dbReference>
<keyword evidence="7" id="KW-1185">Reference proteome</keyword>
<dbReference type="GO" id="GO:0008270">
    <property type="term" value="F:zinc ion binding"/>
    <property type="evidence" value="ECO:0007669"/>
    <property type="project" value="UniProtKB-KW"/>
</dbReference>